<reference evidence="5 6" key="1">
    <citation type="journal article" date="2019" name="Int. J. Syst. Evol. Microbiol.">
        <title>The Global Catalogue of Microorganisms (GCM) 10K type strain sequencing project: providing services to taxonomists for standard genome sequencing and annotation.</title>
        <authorList>
            <consortium name="The Broad Institute Genomics Platform"/>
            <consortium name="The Broad Institute Genome Sequencing Center for Infectious Disease"/>
            <person name="Wu L."/>
            <person name="Ma J."/>
        </authorList>
    </citation>
    <scope>NUCLEOTIDE SEQUENCE [LARGE SCALE GENOMIC DNA]</scope>
    <source>
        <strain evidence="5 6">CGMCC 1.12237</strain>
    </source>
</reference>
<feature type="domain" description="HTH bat-type" evidence="3">
    <location>
        <begin position="154"/>
        <end position="206"/>
    </location>
</feature>
<dbReference type="InterPro" id="IPR013324">
    <property type="entry name" value="RNA_pol_sigma_r3/r4-like"/>
</dbReference>
<dbReference type="EMBL" id="JBHSKX010000001">
    <property type="protein sequence ID" value="MFC5365569.1"/>
    <property type="molecule type" value="Genomic_DNA"/>
</dbReference>
<evidence type="ECO:0000313" key="5">
    <source>
        <dbReference type="EMBL" id="MFC5365569.1"/>
    </source>
</evidence>
<feature type="domain" description="Bacterioopsin transcriptional activator GAF and HTH associated" evidence="4">
    <location>
        <begin position="6"/>
        <end position="141"/>
    </location>
</feature>
<proteinExistence type="predicted"/>
<evidence type="ECO:0000256" key="2">
    <source>
        <dbReference type="ARBA" id="ARBA00023163"/>
    </source>
</evidence>
<evidence type="ECO:0000313" key="6">
    <source>
        <dbReference type="Proteomes" id="UP001596201"/>
    </source>
</evidence>
<keyword evidence="1" id="KW-0805">Transcription regulation</keyword>
<dbReference type="RefSeq" id="WP_227229142.1">
    <property type="nucleotide sequence ID" value="NZ_JAJCVJ010000001.1"/>
</dbReference>
<evidence type="ECO:0000259" key="4">
    <source>
        <dbReference type="Pfam" id="PF15915"/>
    </source>
</evidence>
<dbReference type="InterPro" id="IPR036388">
    <property type="entry name" value="WH-like_DNA-bd_sf"/>
</dbReference>
<dbReference type="Pfam" id="PF04967">
    <property type="entry name" value="HTH_10"/>
    <property type="match status" value="1"/>
</dbReference>
<dbReference type="Gene3D" id="1.10.10.10">
    <property type="entry name" value="Winged helix-like DNA-binding domain superfamily/Winged helix DNA-binding domain"/>
    <property type="match status" value="1"/>
</dbReference>
<accession>A0ABD5R6H7</accession>
<sequence length="212" mass="23030">MSVVAEFTAGIDDFPLGPALGVTDTQRVELERVVPTDGGVLPFFWVWTDDPDAYVSAAGDHPAVESVTVLSRVDDGALCRARWVDDGTGLIAAIVASGVTVLDTTTDGDRWRIRVRATDRDDISSLLDQCRASEVDIELRRLAPESGPDEHDGLTDAQREILLLALESGYFEEPREASLEDLASELGVSRQAVGTRLRRAYGNLIEHSLVLP</sequence>
<dbReference type="InterPro" id="IPR031803">
    <property type="entry name" value="BAT_GAF/HTH-assoc"/>
</dbReference>
<evidence type="ECO:0000256" key="1">
    <source>
        <dbReference type="ARBA" id="ARBA00023015"/>
    </source>
</evidence>
<dbReference type="AlphaFoldDB" id="A0ABD5R6H7"/>
<dbReference type="Proteomes" id="UP001596201">
    <property type="component" value="Unassembled WGS sequence"/>
</dbReference>
<keyword evidence="6" id="KW-1185">Reference proteome</keyword>
<protein>
    <submittedName>
        <fullName evidence="5">Bacterio-opsin activator domain-containing protein</fullName>
    </submittedName>
</protein>
<dbReference type="Pfam" id="PF15915">
    <property type="entry name" value="BAT"/>
    <property type="match status" value="1"/>
</dbReference>
<evidence type="ECO:0000259" key="3">
    <source>
        <dbReference type="Pfam" id="PF04967"/>
    </source>
</evidence>
<name>A0ABD5R6H7_9EURY</name>
<organism evidence="5 6">
    <name type="scientific">Salinirubrum litoreum</name>
    <dbReference type="NCBI Taxonomy" id="1126234"/>
    <lineage>
        <taxon>Archaea</taxon>
        <taxon>Methanobacteriati</taxon>
        <taxon>Methanobacteriota</taxon>
        <taxon>Stenosarchaea group</taxon>
        <taxon>Halobacteria</taxon>
        <taxon>Halobacteriales</taxon>
        <taxon>Haloferacaceae</taxon>
        <taxon>Salinirubrum</taxon>
    </lineage>
</organism>
<comment type="caution">
    <text evidence="5">The sequence shown here is derived from an EMBL/GenBank/DDBJ whole genome shotgun (WGS) entry which is preliminary data.</text>
</comment>
<dbReference type="InterPro" id="IPR007050">
    <property type="entry name" value="HTH_bacterioopsin"/>
</dbReference>
<dbReference type="PANTHER" id="PTHR34236:SF1">
    <property type="entry name" value="DIMETHYL SULFOXIDE REDUCTASE TRANSCRIPTIONAL ACTIVATOR"/>
    <property type="match status" value="1"/>
</dbReference>
<keyword evidence="2" id="KW-0804">Transcription</keyword>
<dbReference type="PANTHER" id="PTHR34236">
    <property type="entry name" value="DIMETHYL SULFOXIDE REDUCTASE TRANSCRIPTIONAL ACTIVATOR"/>
    <property type="match status" value="1"/>
</dbReference>
<gene>
    <name evidence="5" type="ORF">ACFPJ5_01360</name>
</gene>
<dbReference type="SUPFAM" id="SSF88659">
    <property type="entry name" value="Sigma3 and sigma4 domains of RNA polymerase sigma factors"/>
    <property type="match status" value="1"/>
</dbReference>